<comment type="similarity">
    <text evidence="1">Belongs to the LDH2/MDH2 oxidoreductase family.</text>
</comment>
<evidence type="ECO:0000313" key="5">
    <source>
        <dbReference type="Proteomes" id="UP000298073"/>
    </source>
</evidence>
<protein>
    <submittedName>
        <fullName evidence="4">Ldh family oxidoreductase</fullName>
    </submittedName>
    <submittedName>
        <fullName evidence="3">Putative oxidoreductase YjmC</fullName>
        <ecNumber evidence="3">1.1.1.-</ecNumber>
    </submittedName>
</protein>
<proteinExistence type="inferred from homology"/>
<dbReference type="EMBL" id="SPPV01000015">
    <property type="protein sequence ID" value="TFU49921.1"/>
    <property type="molecule type" value="Genomic_DNA"/>
</dbReference>
<dbReference type="AlphaFoldDB" id="A0A7J0A1Q4"/>
<sequence length="317" mass="34065">MKLKYIEEKNTVISELTAVGVSHEQAEVVADCFATADEYGVTSHGINMLQAHVDKVKRGGYNLSASLVIVRETAAFAVVDGDNGFGPVSATYCMKMAVERAKEVGVFQVFSKNNNTVGPAFYYPLKAAEEGCIGILFSNSPAQMAPFGGKEKLLGTNPFSAVIPVPGDDPIIIDMATSVVAKSKFKQYKEAGKPLPDGWALDENGKPTNDPDEGMKGLVLPMAGFKGYGIAMLIDLISGLVSGAAYLNNVGRFYSADNKDMNVGFCCIAIDPKVVMGEEYDTAMSEYVQIVRNSERSGDGPICMPGDDRLAFYKKEE</sequence>
<evidence type="ECO:0000313" key="4">
    <source>
        <dbReference type="EMBL" id="TFU49921.1"/>
    </source>
</evidence>
<dbReference type="Gene3D" id="3.30.1370.60">
    <property type="entry name" value="Hypothetical oxidoreductase yiak, domain 2"/>
    <property type="match status" value="1"/>
</dbReference>
<reference evidence="4 5" key="1">
    <citation type="submission" date="2019-03" db="EMBL/GenBank/DDBJ databases">
        <title>Diversity of the mouse oral microbiome.</title>
        <authorList>
            <person name="Joseph S."/>
            <person name="Aduse-Opoku J."/>
            <person name="Curtis M."/>
            <person name="Wade W."/>
            <person name="Hashim A."/>
        </authorList>
    </citation>
    <scope>NUCLEOTIDE SEQUENCE [LARGE SCALE GENOMIC DNA]</scope>
    <source>
        <strain evidence="4 5">P2318</strain>
    </source>
</reference>
<dbReference type="PANTHER" id="PTHR11091">
    <property type="entry name" value="OXIDOREDUCTASE-RELATED"/>
    <property type="match status" value="1"/>
</dbReference>
<reference evidence="3 6" key="2">
    <citation type="journal article" date="2020" name="Microbiome">
        <title>Single-cell genomics of uncultured bacteria reveals dietary fiber responders in the mouse gut microbiota.</title>
        <authorList>
            <person name="Chijiiwa R."/>
            <person name="Hosokawa M."/>
            <person name="Kogawa M."/>
            <person name="Nishikawa Y."/>
            <person name="Ide K."/>
            <person name="Sakanashi C."/>
            <person name="Takahashi K."/>
            <person name="Takeyama H."/>
        </authorList>
    </citation>
    <scope>NUCLEOTIDE SEQUENCE [LARGE SCALE GENOMIC DNA]</scope>
    <source>
        <strain evidence="3">IMSAGC_001</strain>
    </source>
</reference>
<organism evidence="3 6">
    <name type="scientific">Bacteroides acidifaciens</name>
    <dbReference type="NCBI Taxonomy" id="85831"/>
    <lineage>
        <taxon>Bacteria</taxon>
        <taxon>Pseudomonadati</taxon>
        <taxon>Bacteroidota</taxon>
        <taxon>Bacteroidia</taxon>
        <taxon>Bacteroidales</taxon>
        <taxon>Bacteroidaceae</taxon>
        <taxon>Bacteroides</taxon>
    </lineage>
</organism>
<dbReference type="EMBL" id="BLLS01000029">
    <property type="protein sequence ID" value="GFH86096.1"/>
    <property type="molecule type" value="Genomic_DNA"/>
</dbReference>
<dbReference type="SUPFAM" id="SSF89733">
    <property type="entry name" value="L-sulfolactate dehydrogenase-like"/>
    <property type="match status" value="1"/>
</dbReference>
<dbReference type="EC" id="1.1.1.-" evidence="3"/>
<dbReference type="GO" id="GO:0016491">
    <property type="term" value="F:oxidoreductase activity"/>
    <property type="evidence" value="ECO:0007669"/>
    <property type="project" value="UniProtKB-KW"/>
</dbReference>
<dbReference type="Gene3D" id="1.10.1530.10">
    <property type="match status" value="1"/>
</dbReference>
<accession>A0A7J0A1Q4</accession>
<keyword evidence="2 3" id="KW-0560">Oxidoreductase</keyword>
<dbReference type="Proteomes" id="UP000491181">
    <property type="component" value="Unassembled WGS sequence"/>
</dbReference>
<evidence type="ECO:0000313" key="6">
    <source>
        <dbReference type="Proteomes" id="UP000491181"/>
    </source>
</evidence>
<comment type="caution">
    <text evidence="3">The sequence shown here is derived from an EMBL/GenBank/DDBJ whole genome shotgun (WGS) entry which is preliminary data.</text>
</comment>
<dbReference type="InterPro" id="IPR036111">
    <property type="entry name" value="Mal/L-sulfo/L-lacto_DH-like_sf"/>
</dbReference>
<dbReference type="PANTHER" id="PTHR11091:SF0">
    <property type="entry name" value="MALATE DEHYDROGENASE"/>
    <property type="match status" value="1"/>
</dbReference>
<evidence type="ECO:0000313" key="3">
    <source>
        <dbReference type="EMBL" id="GFH86096.1"/>
    </source>
</evidence>
<evidence type="ECO:0000256" key="2">
    <source>
        <dbReference type="ARBA" id="ARBA00023002"/>
    </source>
</evidence>
<dbReference type="InterPro" id="IPR043143">
    <property type="entry name" value="Mal/L-sulf/L-lact_DH-like_NADP"/>
</dbReference>
<evidence type="ECO:0000256" key="1">
    <source>
        <dbReference type="ARBA" id="ARBA00006056"/>
    </source>
</evidence>
<dbReference type="OrthoDB" id="9769447at2"/>
<gene>
    <name evidence="3" type="primary">yjmC</name>
    <name evidence="4" type="ORF">E4T97_08730</name>
    <name evidence="3" type="ORF">IMSAGC001_01502</name>
</gene>
<dbReference type="InterPro" id="IPR043144">
    <property type="entry name" value="Mal/L-sulf/L-lact_DH-like_ah"/>
</dbReference>
<dbReference type="Proteomes" id="UP000298073">
    <property type="component" value="Unassembled WGS sequence"/>
</dbReference>
<dbReference type="Pfam" id="PF02615">
    <property type="entry name" value="Ldh_2"/>
    <property type="match status" value="1"/>
</dbReference>
<name>A0A7J0A1Q4_9BACE</name>
<dbReference type="RefSeq" id="WP_135037399.1">
    <property type="nucleotide sequence ID" value="NZ_BLLS01000029.1"/>
</dbReference>
<dbReference type="InterPro" id="IPR003767">
    <property type="entry name" value="Malate/L-lactate_DH-like"/>
</dbReference>